<dbReference type="InterPro" id="IPR019151">
    <property type="entry name" value="Proteasome_assmbl_chaperone_2"/>
</dbReference>
<dbReference type="OrthoDB" id="10260712at2759"/>
<sequence length="256" mass="27905">MSFIYPSVPFNLEGKAIVVPVVSTANVAQLAIDLVIASLSLERVAVLDPEYCVPVVGAREDGQQGITTPLELYGHHELDFVVVQQRSPVLKSKKQEYIDALFNFIKSSQFSAVLFLSGVDLSNRTDSQMMTPTYQIRPENTPSLSSSPLESLSSLPIPLYTSPVDQSLPKTGETSSIPFIPGGGLMRRILLSIPKGWELPTASLLQFVLEGDNRTDAGFLASVVVKVVGKDVAQWKQPNSWKDGLFGTPHDQTLYG</sequence>
<dbReference type="InterPro" id="IPR038389">
    <property type="entry name" value="PSMG2_sf"/>
</dbReference>
<dbReference type="PANTHER" id="PTHR12970">
    <property type="entry name" value="PROTEASOME ASSEMBLY CHAPERONE 2"/>
    <property type="match status" value="1"/>
</dbReference>
<dbReference type="EMBL" id="MU155169">
    <property type="protein sequence ID" value="KAF9482108.1"/>
    <property type="molecule type" value="Genomic_DNA"/>
</dbReference>
<keyword evidence="6" id="KW-1185">Reference proteome</keyword>
<dbReference type="PANTHER" id="PTHR12970:SF1">
    <property type="entry name" value="PROTEASOME ASSEMBLY CHAPERONE 2"/>
    <property type="match status" value="1"/>
</dbReference>
<comment type="subunit">
    <text evidence="4">Component of the 20S proteasome chaperone.</text>
</comment>
<organism evidence="5 6">
    <name type="scientific">Pholiota conissans</name>
    <dbReference type="NCBI Taxonomy" id="109636"/>
    <lineage>
        <taxon>Eukaryota</taxon>
        <taxon>Fungi</taxon>
        <taxon>Dikarya</taxon>
        <taxon>Basidiomycota</taxon>
        <taxon>Agaricomycotina</taxon>
        <taxon>Agaricomycetes</taxon>
        <taxon>Agaricomycetidae</taxon>
        <taxon>Agaricales</taxon>
        <taxon>Agaricineae</taxon>
        <taxon>Strophariaceae</taxon>
        <taxon>Pholiota</taxon>
    </lineage>
</organism>
<comment type="caution">
    <text evidence="5">The sequence shown here is derived from an EMBL/GenBank/DDBJ whole genome shotgun (WGS) entry which is preliminary data.</text>
</comment>
<dbReference type="Gene3D" id="3.40.50.10900">
    <property type="entry name" value="PAC-like subunit"/>
    <property type="match status" value="2"/>
</dbReference>
<gene>
    <name evidence="5" type="ORF">BDN70DRAFT_802116</name>
</gene>
<evidence type="ECO:0000313" key="6">
    <source>
        <dbReference type="Proteomes" id="UP000807469"/>
    </source>
</evidence>
<evidence type="ECO:0000256" key="1">
    <source>
        <dbReference type="ARBA" id="ARBA00019186"/>
    </source>
</evidence>
<evidence type="ECO:0000313" key="5">
    <source>
        <dbReference type="EMBL" id="KAF9482108.1"/>
    </source>
</evidence>
<dbReference type="GO" id="GO:0043248">
    <property type="term" value="P:proteasome assembly"/>
    <property type="evidence" value="ECO:0007669"/>
    <property type="project" value="TreeGrafter"/>
</dbReference>
<dbReference type="InterPro" id="IPR016562">
    <property type="entry name" value="Proteasome_assmbl_chp_2_euk"/>
</dbReference>
<evidence type="ECO:0000256" key="2">
    <source>
        <dbReference type="ARBA" id="ARBA00023186"/>
    </source>
</evidence>
<protein>
    <recommendedName>
        <fullName evidence="1 4">Proteasome assembly chaperone 2</fullName>
    </recommendedName>
</protein>
<evidence type="ECO:0000256" key="4">
    <source>
        <dbReference type="PIRNR" id="PIRNR010044"/>
    </source>
</evidence>
<keyword evidence="2 4" id="KW-0143">Chaperone</keyword>
<dbReference type="Pfam" id="PF09754">
    <property type="entry name" value="PAC2"/>
    <property type="match status" value="1"/>
</dbReference>
<name>A0A9P6D3Y9_9AGAR</name>
<comment type="similarity">
    <text evidence="3 4">Belongs to the PSMG2 family.</text>
</comment>
<dbReference type="PIRSF" id="PIRSF010044">
    <property type="entry name" value="UCP010044"/>
    <property type="match status" value="1"/>
</dbReference>
<comment type="function">
    <text evidence="4">Involved in 20S proteasome assembly.</text>
</comment>
<dbReference type="AlphaFoldDB" id="A0A9P6D3Y9"/>
<reference evidence="5" key="1">
    <citation type="submission" date="2020-11" db="EMBL/GenBank/DDBJ databases">
        <authorList>
            <consortium name="DOE Joint Genome Institute"/>
            <person name="Ahrendt S."/>
            <person name="Riley R."/>
            <person name="Andreopoulos W."/>
            <person name="Labutti K."/>
            <person name="Pangilinan J."/>
            <person name="Ruiz-Duenas F.J."/>
            <person name="Barrasa J.M."/>
            <person name="Sanchez-Garcia M."/>
            <person name="Camarero S."/>
            <person name="Miyauchi S."/>
            <person name="Serrano A."/>
            <person name="Linde D."/>
            <person name="Babiker R."/>
            <person name="Drula E."/>
            <person name="Ayuso-Fernandez I."/>
            <person name="Pacheco R."/>
            <person name="Padilla G."/>
            <person name="Ferreira P."/>
            <person name="Barriuso J."/>
            <person name="Kellner H."/>
            <person name="Castanera R."/>
            <person name="Alfaro M."/>
            <person name="Ramirez L."/>
            <person name="Pisabarro A.G."/>
            <person name="Kuo A."/>
            <person name="Tritt A."/>
            <person name="Lipzen A."/>
            <person name="He G."/>
            <person name="Yan M."/>
            <person name="Ng V."/>
            <person name="Cullen D."/>
            <person name="Martin F."/>
            <person name="Rosso M.-N."/>
            <person name="Henrissat B."/>
            <person name="Hibbett D."/>
            <person name="Martinez A.T."/>
            <person name="Grigoriev I.V."/>
        </authorList>
    </citation>
    <scope>NUCLEOTIDE SEQUENCE</scope>
    <source>
        <strain evidence="5">CIRM-BRFM 674</strain>
    </source>
</reference>
<proteinExistence type="inferred from homology"/>
<dbReference type="SUPFAM" id="SSF159659">
    <property type="entry name" value="Cgl1923-like"/>
    <property type="match status" value="1"/>
</dbReference>
<evidence type="ECO:0000256" key="3">
    <source>
        <dbReference type="ARBA" id="ARBA00025745"/>
    </source>
</evidence>
<accession>A0A9P6D3Y9</accession>
<dbReference type="Proteomes" id="UP000807469">
    <property type="component" value="Unassembled WGS sequence"/>
</dbReference>
<dbReference type="GO" id="GO:0005829">
    <property type="term" value="C:cytosol"/>
    <property type="evidence" value="ECO:0007669"/>
    <property type="project" value="TreeGrafter"/>
</dbReference>
<dbReference type="GO" id="GO:0005634">
    <property type="term" value="C:nucleus"/>
    <property type="evidence" value="ECO:0007669"/>
    <property type="project" value="TreeGrafter"/>
</dbReference>